<comment type="caution">
    <text evidence="2">The sequence shown here is derived from an EMBL/GenBank/DDBJ whole genome shotgun (WGS) entry which is preliminary data.</text>
</comment>
<feature type="region of interest" description="Disordered" evidence="1">
    <location>
        <begin position="155"/>
        <end position="180"/>
    </location>
</feature>
<dbReference type="InterPro" id="IPR025322">
    <property type="entry name" value="PADRE_dom"/>
</dbReference>
<dbReference type="PANTHER" id="PTHR33052">
    <property type="entry name" value="DUF4228 DOMAIN PROTEIN-RELATED"/>
    <property type="match status" value="1"/>
</dbReference>
<dbReference type="Pfam" id="PF14009">
    <property type="entry name" value="PADRE"/>
    <property type="match status" value="1"/>
</dbReference>
<gene>
    <name evidence="2" type="ORF">QN277_023299</name>
</gene>
<sequence>MRATRNEKGVLKLVHPGRYIEIHREPIMAEEIMRRNPRHCITRPDVFQFPWIVVKPESVLLPGRVFFIVPYHTIYKLIKSKAPSFQNQHFSHDLSSFMNCSSDLISTKNRQSPKQLFYKRLPWKMCLSVTSPKQSRVQVRPKGIRYRETHILETQKHLQDEESSNAETREESGKESSEKDDFDFEFQYEQVTMLRSCLRKPDSNRRLLNLKVSFDLANKEEEEQGEYNKVLQSFLGAEISDDSNTSK</sequence>
<reference evidence="2" key="1">
    <citation type="submission" date="2023-10" db="EMBL/GenBank/DDBJ databases">
        <title>Chromosome-level genome of the transformable northern wattle, Acacia crassicarpa.</title>
        <authorList>
            <person name="Massaro I."/>
            <person name="Sinha N.R."/>
            <person name="Poethig S."/>
            <person name="Leichty A.R."/>
        </authorList>
    </citation>
    <scope>NUCLEOTIDE SEQUENCE</scope>
    <source>
        <strain evidence="2">Acra3RX</strain>
        <tissue evidence="2">Leaf</tissue>
    </source>
</reference>
<dbReference type="AlphaFoldDB" id="A0AAE1JKZ5"/>
<proteinExistence type="predicted"/>
<dbReference type="Proteomes" id="UP001293593">
    <property type="component" value="Unassembled WGS sequence"/>
</dbReference>
<name>A0AAE1JKZ5_9FABA</name>
<evidence type="ECO:0000313" key="2">
    <source>
        <dbReference type="EMBL" id="KAK4270238.1"/>
    </source>
</evidence>
<accession>A0AAE1JKZ5</accession>
<organism evidence="2 3">
    <name type="scientific">Acacia crassicarpa</name>
    <name type="common">northern wattle</name>
    <dbReference type="NCBI Taxonomy" id="499986"/>
    <lineage>
        <taxon>Eukaryota</taxon>
        <taxon>Viridiplantae</taxon>
        <taxon>Streptophyta</taxon>
        <taxon>Embryophyta</taxon>
        <taxon>Tracheophyta</taxon>
        <taxon>Spermatophyta</taxon>
        <taxon>Magnoliopsida</taxon>
        <taxon>eudicotyledons</taxon>
        <taxon>Gunneridae</taxon>
        <taxon>Pentapetalae</taxon>
        <taxon>rosids</taxon>
        <taxon>fabids</taxon>
        <taxon>Fabales</taxon>
        <taxon>Fabaceae</taxon>
        <taxon>Caesalpinioideae</taxon>
        <taxon>mimosoid clade</taxon>
        <taxon>Acacieae</taxon>
        <taxon>Acacia</taxon>
    </lineage>
</organism>
<dbReference type="EMBL" id="JAWXYG010000006">
    <property type="protein sequence ID" value="KAK4270238.1"/>
    <property type="molecule type" value="Genomic_DNA"/>
</dbReference>
<keyword evidence="3" id="KW-1185">Reference proteome</keyword>
<evidence type="ECO:0000313" key="3">
    <source>
        <dbReference type="Proteomes" id="UP001293593"/>
    </source>
</evidence>
<protein>
    <submittedName>
        <fullName evidence="2">Uncharacterized protein</fullName>
    </submittedName>
</protein>
<feature type="compositionally biased region" description="Basic and acidic residues" evidence="1">
    <location>
        <begin position="167"/>
        <end position="179"/>
    </location>
</feature>
<evidence type="ECO:0000256" key="1">
    <source>
        <dbReference type="SAM" id="MobiDB-lite"/>
    </source>
</evidence>